<feature type="domain" description="Methyltransferase" evidence="2">
    <location>
        <begin position="50"/>
        <end position="145"/>
    </location>
</feature>
<proteinExistence type="predicted"/>
<keyword evidence="1 3" id="KW-0808">Transferase</keyword>
<protein>
    <submittedName>
        <fullName evidence="3">Mg-protoporphyrin IX methyl transferase</fullName>
    </submittedName>
</protein>
<name>A0A5C6B3H2_9BACT</name>
<organism evidence="3 4">
    <name type="scientific">Stieleria varia</name>
    <dbReference type="NCBI Taxonomy" id="2528005"/>
    <lineage>
        <taxon>Bacteria</taxon>
        <taxon>Pseudomonadati</taxon>
        <taxon>Planctomycetota</taxon>
        <taxon>Planctomycetia</taxon>
        <taxon>Pirellulales</taxon>
        <taxon>Pirellulaceae</taxon>
        <taxon>Stieleria</taxon>
    </lineage>
</organism>
<evidence type="ECO:0000256" key="1">
    <source>
        <dbReference type="ARBA" id="ARBA00022679"/>
    </source>
</evidence>
<keyword evidence="4" id="KW-1185">Reference proteome</keyword>
<dbReference type="RefSeq" id="WP_231741886.1">
    <property type="nucleotide sequence ID" value="NZ_CP151726.1"/>
</dbReference>
<dbReference type="EMBL" id="SJPN01000002">
    <property type="protein sequence ID" value="TWU06450.1"/>
    <property type="molecule type" value="Genomic_DNA"/>
</dbReference>
<dbReference type="InterPro" id="IPR029063">
    <property type="entry name" value="SAM-dependent_MTases_sf"/>
</dbReference>
<dbReference type="InterPro" id="IPR041698">
    <property type="entry name" value="Methyltransf_25"/>
</dbReference>
<comment type="caution">
    <text evidence="3">The sequence shown here is derived from an EMBL/GenBank/DDBJ whole genome shotgun (WGS) entry which is preliminary data.</text>
</comment>
<sequence>MHDTADPFFEPYDRDEIAYGDVPSAPIAAYLRQVIGRRVLDQQQNISHAIDLGAGAGRDTIALAKAGFLVKAVDLSQRGLDRIMQRARNAGVDQRVTTQVADVRQVDVPPGSHAAIVATTVLDHIPAEDAKALWQKLADGLRPDGMLYVEVHTTEDPGSDQEPGCDSNDPVSETADAVINYFRPNQLARWATDPEARLRILKYEERLEWDYTHGPEHLHGKAILLAVRAGFHPPYYGQPAAFPQRTSQ</sequence>
<dbReference type="GO" id="GO:0016740">
    <property type="term" value="F:transferase activity"/>
    <property type="evidence" value="ECO:0007669"/>
    <property type="project" value="UniProtKB-KW"/>
</dbReference>
<reference evidence="3 4" key="1">
    <citation type="submission" date="2019-02" db="EMBL/GenBank/DDBJ databases">
        <title>Deep-cultivation of Planctomycetes and their phenomic and genomic characterization uncovers novel biology.</title>
        <authorList>
            <person name="Wiegand S."/>
            <person name="Jogler M."/>
            <person name="Boedeker C."/>
            <person name="Pinto D."/>
            <person name="Vollmers J."/>
            <person name="Rivas-Marin E."/>
            <person name="Kohn T."/>
            <person name="Peeters S.H."/>
            <person name="Heuer A."/>
            <person name="Rast P."/>
            <person name="Oberbeckmann S."/>
            <person name="Bunk B."/>
            <person name="Jeske O."/>
            <person name="Meyerdierks A."/>
            <person name="Storesund J.E."/>
            <person name="Kallscheuer N."/>
            <person name="Luecker S."/>
            <person name="Lage O.M."/>
            <person name="Pohl T."/>
            <person name="Merkel B.J."/>
            <person name="Hornburger P."/>
            <person name="Mueller R.-W."/>
            <person name="Bruemmer F."/>
            <person name="Labrenz M."/>
            <person name="Spormann A.M."/>
            <person name="Op Den Camp H."/>
            <person name="Overmann J."/>
            <person name="Amann R."/>
            <person name="Jetten M.S.M."/>
            <person name="Mascher T."/>
            <person name="Medema M.H."/>
            <person name="Devos D.P."/>
            <person name="Kaster A.-K."/>
            <person name="Ovreas L."/>
            <person name="Rohde M."/>
            <person name="Galperin M.Y."/>
            <person name="Jogler C."/>
        </authorList>
    </citation>
    <scope>NUCLEOTIDE SEQUENCE [LARGE SCALE GENOMIC DNA]</scope>
    <source>
        <strain evidence="3 4">Pla52n</strain>
    </source>
</reference>
<dbReference type="PANTHER" id="PTHR43861">
    <property type="entry name" value="TRANS-ACONITATE 2-METHYLTRANSFERASE-RELATED"/>
    <property type="match status" value="1"/>
</dbReference>
<dbReference type="CDD" id="cd02440">
    <property type="entry name" value="AdoMet_MTases"/>
    <property type="match status" value="1"/>
</dbReference>
<evidence type="ECO:0000313" key="3">
    <source>
        <dbReference type="EMBL" id="TWU06450.1"/>
    </source>
</evidence>
<dbReference type="Gene3D" id="3.40.50.150">
    <property type="entry name" value="Vaccinia Virus protein VP39"/>
    <property type="match status" value="1"/>
</dbReference>
<dbReference type="AlphaFoldDB" id="A0A5C6B3H2"/>
<evidence type="ECO:0000313" key="4">
    <source>
        <dbReference type="Proteomes" id="UP000320176"/>
    </source>
</evidence>
<accession>A0A5C6B3H2</accession>
<dbReference type="SUPFAM" id="SSF53335">
    <property type="entry name" value="S-adenosyl-L-methionine-dependent methyltransferases"/>
    <property type="match status" value="1"/>
</dbReference>
<gene>
    <name evidence="3" type="ORF">Pla52n_21710</name>
</gene>
<dbReference type="Proteomes" id="UP000320176">
    <property type="component" value="Unassembled WGS sequence"/>
</dbReference>
<dbReference type="Pfam" id="PF13649">
    <property type="entry name" value="Methyltransf_25"/>
    <property type="match status" value="1"/>
</dbReference>
<evidence type="ECO:0000259" key="2">
    <source>
        <dbReference type="Pfam" id="PF13649"/>
    </source>
</evidence>